<accession>A0ABV4B9S9</accession>
<gene>
    <name evidence="3" type="ORF">ABC977_01795</name>
</gene>
<dbReference type="Pfam" id="PF03061">
    <property type="entry name" value="4HBT"/>
    <property type="match status" value="1"/>
</dbReference>
<evidence type="ECO:0000259" key="2">
    <source>
        <dbReference type="Pfam" id="PF03061"/>
    </source>
</evidence>
<evidence type="ECO:0000256" key="1">
    <source>
        <dbReference type="ARBA" id="ARBA00022801"/>
    </source>
</evidence>
<evidence type="ECO:0000313" key="4">
    <source>
        <dbReference type="Proteomes" id="UP001564408"/>
    </source>
</evidence>
<dbReference type="InterPro" id="IPR006683">
    <property type="entry name" value="Thioestr_dom"/>
</dbReference>
<dbReference type="InterPro" id="IPR003736">
    <property type="entry name" value="PAAI_dom"/>
</dbReference>
<dbReference type="CDD" id="cd03443">
    <property type="entry name" value="PaaI_thioesterase"/>
    <property type="match status" value="1"/>
</dbReference>
<keyword evidence="1 3" id="KW-0378">Hydrolase</keyword>
<dbReference type="InterPro" id="IPR052723">
    <property type="entry name" value="Acyl-CoA_thioesterase_PaaI"/>
</dbReference>
<evidence type="ECO:0000313" key="3">
    <source>
        <dbReference type="EMBL" id="MEY6431136.1"/>
    </source>
</evidence>
<feature type="domain" description="Thioesterase" evidence="2">
    <location>
        <begin position="46"/>
        <end position="118"/>
    </location>
</feature>
<sequence>MSDDGIRAFFERDLFAKHVGIELLDAAPGRARASMRIDDHHRNAVGMVHGAAIFSLADLVFAVASNAHGSLALGVNASVSYLKAVRQGVLIAEAEEVSLNRRLATYLIRVLDQDGALVALFQGTVYRKPDSPGLG</sequence>
<dbReference type="Proteomes" id="UP001564408">
    <property type="component" value="Unassembled WGS sequence"/>
</dbReference>
<dbReference type="PANTHER" id="PTHR42856">
    <property type="entry name" value="ACYL-COENZYME A THIOESTERASE PAAI"/>
    <property type="match status" value="1"/>
</dbReference>
<dbReference type="Gene3D" id="3.10.129.10">
    <property type="entry name" value="Hotdog Thioesterase"/>
    <property type="match status" value="1"/>
</dbReference>
<proteinExistence type="predicted"/>
<protein>
    <submittedName>
        <fullName evidence="3">PaaI family thioesterase</fullName>
        <ecNumber evidence="3">3.1.2.-</ecNumber>
    </submittedName>
</protein>
<dbReference type="GO" id="GO:0016787">
    <property type="term" value="F:hydrolase activity"/>
    <property type="evidence" value="ECO:0007669"/>
    <property type="project" value="UniProtKB-KW"/>
</dbReference>
<dbReference type="InterPro" id="IPR029069">
    <property type="entry name" value="HotDog_dom_sf"/>
</dbReference>
<organism evidence="3 4">
    <name type="scientific">Thioalkalicoccus limnaeus</name>
    <dbReference type="NCBI Taxonomy" id="120681"/>
    <lineage>
        <taxon>Bacteria</taxon>
        <taxon>Pseudomonadati</taxon>
        <taxon>Pseudomonadota</taxon>
        <taxon>Gammaproteobacteria</taxon>
        <taxon>Chromatiales</taxon>
        <taxon>Chromatiaceae</taxon>
        <taxon>Thioalkalicoccus</taxon>
    </lineage>
</organism>
<dbReference type="EC" id="3.1.2.-" evidence="3"/>
<keyword evidence="4" id="KW-1185">Reference proteome</keyword>
<reference evidence="3 4" key="1">
    <citation type="submission" date="2024-05" db="EMBL/GenBank/DDBJ databases">
        <title>Genome Sequence and Characterization of the New Strain Purple Sulfur Bacterium of Genus Thioalkalicoccus.</title>
        <authorList>
            <person name="Bryantseva I.A."/>
            <person name="Kyndt J.A."/>
            <person name="Imhoff J.F."/>
        </authorList>
    </citation>
    <scope>NUCLEOTIDE SEQUENCE [LARGE SCALE GENOMIC DNA]</scope>
    <source>
        <strain evidence="3 4">Um2</strain>
    </source>
</reference>
<dbReference type="EMBL" id="JBDKXB010000002">
    <property type="protein sequence ID" value="MEY6431136.1"/>
    <property type="molecule type" value="Genomic_DNA"/>
</dbReference>
<dbReference type="RefSeq" id="WP_369665521.1">
    <property type="nucleotide sequence ID" value="NZ_JBDKXB010000002.1"/>
</dbReference>
<name>A0ABV4B9S9_9GAMM</name>
<dbReference type="NCBIfam" id="TIGR00369">
    <property type="entry name" value="unchar_dom_1"/>
    <property type="match status" value="1"/>
</dbReference>
<comment type="caution">
    <text evidence="3">The sequence shown here is derived from an EMBL/GenBank/DDBJ whole genome shotgun (WGS) entry which is preliminary data.</text>
</comment>
<dbReference type="PANTHER" id="PTHR42856:SF1">
    <property type="entry name" value="ACYL-COENZYME A THIOESTERASE PAAI"/>
    <property type="match status" value="1"/>
</dbReference>
<dbReference type="SUPFAM" id="SSF54637">
    <property type="entry name" value="Thioesterase/thiol ester dehydrase-isomerase"/>
    <property type="match status" value="1"/>
</dbReference>